<sequence length="114" mass="12012">MATRQVRSSRRVRSLLAGPVLVITLLGFAAVATPIAHADGVDDAFLNAVKSKGINFASPLSAIVAGHVVCDELDFGRQKADVANDVMNSSNLDGFRAGYFVGVSIAAYCPRHHS</sequence>
<dbReference type="InterPro" id="IPR007969">
    <property type="entry name" value="DUF732"/>
</dbReference>
<keyword evidence="2" id="KW-1185">Reference proteome</keyword>
<evidence type="ECO:0000313" key="1">
    <source>
        <dbReference type="EMBL" id="BBX74641.1"/>
    </source>
</evidence>
<reference evidence="1 2" key="1">
    <citation type="journal article" date="2019" name="Emerg. Microbes Infect.">
        <title>Comprehensive subspecies identification of 175 nontuberculous mycobacteria species based on 7547 genomic profiles.</title>
        <authorList>
            <person name="Matsumoto Y."/>
            <person name="Kinjo T."/>
            <person name="Motooka D."/>
            <person name="Nabeya D."/>
            <person name="Jung N."/>
            <person name="Uechi K."/>
            <person name="Horii T."/>
            <person name="Iida T."/>
            <person name="Fujita J."/>
            <person name="Nakamura S."/>
        </authorList>
    </citation>
    <scope>NUCLEOTIDE SEQUENCE [LARGE SCALE GENOMIC DNA]</scope>
    <source>
        <strain evidence="1 2">JCM 14233</strain>
    </source>
</reference>
<dbReference type="KEGG" id="mshj:MSHI_25470"/>
<gene>
    <name evidence="1" type="ORF">MSHI_25470</name>
</gene>
<name>A0A7I7MQZ0_9MYCO</name>
<dbReference type="RefSeq" id="WP_169715459.1">
    <property type="nucleotide sequence ID" value="NZ_AP022575.1"/>
</dbReference>
<dbReference type="AlphaFoldDB" id="A0A7I7MQZ0"/>
<dbReference type="EMBL" id="AP022575">
    <property type="protein sequence ID" value="BBX74641.1"/>
    <property type="molecule type" value="Genomic_DNA"/>
</dbReference>
<organism evidence="1 2">
    <name type="scientific">Mycobacterium shinjukuense</name>
    <dbReference type="NCBI Taxonomy" id="398694"/>
    <lineage>
        <taxon>Bacteria</taxon>
        <taxon>Bacillati</taxon>
        <taxon>Actinomycetota</taxon>
        <taxon>Actinomycetes</taxon>
        <taxon>Mycobacteriales</taxon>
        <taxon>Mycobacteriaceae</taxon>
        <taxon>Mycobacterium</taxon>
    </lineage>
</organism>
<proteinExistence type="predicted"/>
<evidence type="ECO:0000313" key="2">
    <source>
        <dbReference type="Proteomes" id="UP000467236"/>
    </source>
</evidence>
<dbReference type="Proteomes" id="UP000467236">
    <property type="component" value="Chromosome"/>
</dbReference>
<protein>
    <submittedName>
        <fullName evidence="1">Uncharacterized protein</fullName>
    </submittedName>
</protein>
<accession>A0A7I7MQZ0</accession>
<dbReference type="Pfam" id="PF05305">
    <property type="entry name" value="DUF732"/>
    <property type="match status" value="1"/>
</dbReference>